<comment type="caution">
    <text evidence="2">The sequence shown here is derived from an EMBL/GenBank/DDBJ whole genome shotgun (WGS) entry which is preliminary data.</text>
</comment>
<accession>A0ABU1XE78</accession>
<sequence>MIDRLRSGDAELLALPTAPWTNSVVELVVAAEAPAVANHSIRSFLFARLLASHRGMVADRDFDTRLLFAACVLHDIGLSERGNGDQRFEVDGADVAAEVLTGHGLAATDVDEVWMAIALHTSPGIAERRGTLCELTRSGIAVDGGLFPEAVSDPQAAVIHRAYPRLSLARTLVDIIVDQATARPDKAPIYTIAGELVRERSMPPHMTSLERMVSQSRWGE</sequence>
<dbReference type="EMBL" id="JAVDWW010000003">
    <property type="protein sequence ID" value="MDR7168312.1"/>
    <property type="molecule type" value="Genomic_DNA"/>
</dbReference>
<name>A0ABU1XE78_9NOCA</name>
<protein>
    <recommendedName>
        <fullName evidence="1">HD domain-containing protein</fullName>
    </recommendedName>
</protein>
<evidence type="ECO:0000313" key="3">
    <source>
        <dbReference type="Proteomes" id="UP001251217"/>
    </source>
</evidence>
<dbReference type="RefSeq" id="WP_063007145.1">
    <property type="nucleotide sequence ID" value="NZ_JAVDWW010000003.1"/>
</dbReference>
<proteinExistence type="predicted"/>
<gene>
    <name evidence="2" type="ORF">J2W56_002043</name>
</gene>
<feature type="domain" description="HD" evidence="1">
    <location>
        <begin position="36"/>
        <end position="132"/>
    </location>
</feature>
<dbReference type="InterPro" id="IPR003607">
    <property type="entry name" value="HD/PDEase_dom"/>
</dbReference>
<dbReference type="PANTHER" id="PTHR35569">
    <property type="entry name" value="CYANAMIDE HYDRATASE DDI2-RELATED"/>
    <property type="match status" value="1"/>
</dbReference>
<dbReference type="Pfam" id="PF01966">
    <property type="entry name" value="HD"/>
    <property type="match status" value="1"/>
</dbReference>
<keyword evidence="3" id="KW-1185">Reference proteome</keyword>
<evidence type="ECO:0000313" key="2">
    <source>
        <dbReference type="EMBL" id="MDR7168312.1"/>
    </source>
</evidence>
<dbReference type="InterPro" id="IPR006674">
    <property type="entry name" value="HD_domain"/>
</dbReference>
<dbReference type="PANTHER" id="PTHR35569:SF1">
    <property type="entry name" value="CYANAMIDE HYDRATASE DDI2-RELATED"/>
    <property type="match status" value="1"/>
</dbReference>
<dbReference type="Gene3D" id="1.10.3210.10">
    <property type="entry name" value="Hypothetical protein af1432"/>
    <property type="match status" value="1"/>
</dbReference>
<reference evidence="2 3" key="1">
    <citation type="submission" date="2023-07" db="EMBL/GenBank/DDBJ databases">
        <title>Sorghum-associated microbial communities from plants grown in Nebraska, USA.</title>
        <authorList>
            <person name="Schachtman D."/>
        </authorList>
    </citation>
    <scope>NUCLEOTIDE SEQUENCE [LARGE SCALE GENOMIC DNA]</scope>
    <source>
        <strain evidence="2 3">4272</strain>
    </source>
</reference>
<dbReference type="SUPFAM" id="SSF109604">
    <property type="entry name" value="HD-domain/PDEase-like"/>
    <property type="match status" value="1"/>
</dbReference>
<dbReference type="Proteomes" id="UP001251217">
    <property type="component" value="Unassembled WGS sequence"/>
</dbReference>
<dbReference type="CDD" id="cd00077">
    <property type="entry name" value="HDc"/>
    <property type="match status" value="1"/>
</dbReference>
<organism evidence="2 3">
    <name type="scientific">Nocardia kruczakiae</name>
    <dbReference type="NCBI Taxonomy" id="261477"/>
    <lineage>
        <taxon>Bacteria</taxon>
        <taxon>Bacillati</taxon>
        <taxon>Actinomycetota</taxon>
        <taxon>Actinomycetes</taxon>
        <taxon>Mycobacteriales</taxon>
        <taxon>Nocardiaceae</taxon>
        <taxon>Nocardia</taxon>
    </lineage>
</organism>
<evidence type="ECO:0000259" key="1">
    <source>
        <dbReference type="Pfam" id="PF01966"/>
    </source>
</evidence>